<accession>G5H8X6</accession>
<dbReference type="InterPro" id="IPR025665">
    <property type="entry name" value="Beta-barrel_OMP_2"/>
</dbReference>
<dbReference type="STRING" id="742725.HMPREF9450_02062"/>
<dbReference type="Proteomes" id="UP000006008">
    <property type="component" value="Unassembled WGS sequence"/>
</dbReference>
<dbReference type="eggNOG" id="COG3637">
    <property type="taxonomic scope" value="Bacteria"/>
</dbReference>
<dbReference type="Pfam" id="PF13568">
    <property type="entry name" value="OMP_b-brl_2"/>
    <property type="match status" value="1"/>
</dbReference>
<evidence type="ECO:0000313" key="3">
    <source>
        <dbReference type="Proteomes" id="UP000006008"/>
    </source>
</evidence>
<dbReference type="AlphaFoldDB" id="G5H8X6"/>
<name>G5H8X6_9BACT</name>
<evidence type="ECO:0000313" key="2">
    <source>
        <dbReference type="EMBL" id="EHB92013.1"/>
    </source>
</evidence>
<sequence>MCTNRAIAEVRPGIKIGLNASGVNSYDTKISCHAGVFVNIDLNKSFRFSPEVLYSREGFEAGYPDVNRIRLNYMRIPFMFQYIISKDIPIGFELGPQMGVLLNACQKTDESKTNLNNCRDFDCGLVAGLLVDLNKFIVQIRYCQGITTIIPNTNYRNNNIQASLGFRF</sequence>
<comment type="caution">
    <text evidence="2">The sequence shown here is derived from an EMBL/GenBank/DDBJ whole genome shotgun (WGS) entry which is preliminary data.</text>
</comment>
<proteinExistence type="predicted"/>
<dbReference type="HOGENOM" id="CLU_082049_4_2_10"/>
<organism evidence="2 3">
    <name type="scientific">Alistipes indistinctus YIT 12060</name>
    <dbReference type="NCBI Taxonomy" id="742725"/>
    <lineage>
        <taxon>Bacteria</taxon>
        <taxon>Pseudomonadati</taxon>
        <taxon>Bacteroidota</taxon>
        <taxon>Bacteroidia</taxon>
        <taxon>Bacteroidales</taxon>
        <taxon>Rikenellaceae</taxon>
        <taxon>Alistipes</taxon>
    </lineage>
</organism>
<gene>
    <name evidence="2" type="ORF">HMPREF9450_02062</name>
</gene>
<protein>
    <recommendedName>
        <fullName evidence="1">Outer membrane protein beta-barrel domain-containing protein</fullName>
    </recommendedName>
</protein>
<evidence type="ECO:0000259" key="1">
    <source>
        <dbReference type="Pfam" id="PF13568"/>
    </source>
</evidence>
<keyword evidence="3" id="KW-1185">Reference proteome</keyword>
<reference evidence="2 3" key="1">
    <citation type="submission" date="2011-08" db="EMBL/GenBank/DDBJ databases">
        <title>The Genome Sequence of Alistipes indistinctus YIT 12060.</title>
        <authorList>
            <consortium name="The Broad Institute Genome Sequencing Platform"/>
            <person name="Earl A."/>
            <person name="Ward D."/>
            <person name="Feldgarden M."/>
            <person name="Gevers D."/>
            <person name="Morotomi M."/>
            <person name="Young S.K."/>
            <person name="Zeng Q."/>
            <person name="Gargeya S."/>
            <person name="Fitzgerald M."/>
            <person name="Haas B."/>
            <person name="Abouelleil A."/>
            <person name="Alvarado L."/>
            <person name="Arachchi H.M."/>
            <person name="Berlin A."/>
            <person name="Brown A."/>
            <person name="Chapman S.B."/>
            <person name="Chen Z."/>
            <person name="Dunbar C."/>
            <person name="Freedman E."/>
            <person name="Gearin G."/>
            <person name="Gellesch M."/>
            <person name="Goldberg J."/>
            <person name="Griggs A."/>
            <person name="Gujja S."/>
            <person name="Heiman D."/>
            <person name="Howarth C."/>
            <person name="Larson L."/>
            <person name="Lui A."/>
            <person name="MacDonald P.J.P."/>
            <person name="Montmayeur A."/>
            <person name="Murphy C."/>
            <person name="Neiman D."/>
            <person name="Pearson M."/>
            <person name="Priest M."/>
            <person name="Roberts A."/>
            <person name="Saif S."/>
            <person name="Shea T."/>
            <person name="Shenoy N."/>
            <person name="Sisk P."/>
            <person name="Stolte C."/>
            <person name="Sykes S."/>
            <person name="Wortman J."/>
            <person name="Nusbaum C."/>
            <person name="Birren B."/>
        </authorList>
    </citation>
    <scope>NUCLEOTIDE SEQUENCE [LARGE SCALE GENOMIC DNA]</scope>
    <source>
        <strain evidence="2 3">YIT 12060</strain>
    </source>
</reference>
<feature type="domain" description="Outer membrane protein beta-barrel" evidence="1">
    <location>
        <begin position="13"/>
        <end position="150"/>
    </location>
</feature>
<dbReference type="EMBL" id="ADLD01000013">
    <property type="protein sequence ID" value="EHB92013.1"/>
    <property type="molecule type" value="Genomic_DNA"/>
</dbReference>